<reference evidence="1 2" key="1">
    <citation type="submission" date="2016-10" db="EMBL/GenBank/DDBJ databases">
        <title>Draft Genome sequence of Roseomonas sp. strain M3.</title>
        <authorList>
            <person name="Subhash Y."/>
            <person name="Lee S."/>
        </authorList>
    </citation>
    <scope>NUCLEOTIDE SEQUENCE [LARGE SCALE GENOMIC DNA]</scope>
    <source>
        <strain evidence="1 2">M3</strain>
    </source>
</reference>
<dbReference type="AlphaFoldDB" id="A0A1V2H0P8"/>
<proteinExistence type="predicted"/>
<name>A0A1V2H0P8_9PROT</name>
<sequence>MAGLKRADALVAETGLRLRAEPILARLAPVLEGLDPSLQALGRLLAEEVARIGLANETLRQELAATRRSREDWVKLDPLSYIPGSRRAEAPPPPDSVVMTPRAENFAGAGWHGPETDGQREWRWSGRSGDCATLLLPGLGAGRLRLTLHMIMPFGARWNAERSTLVINATPVALKPVSPPESGQPVLQAEFELVEDAALGPISLVLVMPRYTAPTGGDTRALGPGVMRVEVARAEAG</sequence>
<protein>
    <submittedName>
        <fullName evidence="1">Uncharacterized protein</fullName>
    </submittedName>
</protein>
<evidence type="ECO:0000313" key="1">
    <source>
        <dbReference type="EMBL" id="ONG51421.1"/>
    </source>
</evidence>
<gene>
    <name evidence="1" type="ORF">BKE38_16090</name>
</gene>
<comment type="caution">
    <text evidence="1">The sequence shown here is derived from an EMBL/GenBank/DDBJ whole genome shotgun (WGS) entry which is preliminary data.</text>
</comment>
<evidence type="ECO:0000313" key="2">
    <source>
        <dbReference type="Proteomes" id="UP000188879"/>
    </source>
</evidence>
<dbReference type="Proteomes" id="UP000188879">
    <property type="component" value="Unassembled WGS sequence"/>
</dbReference>
<accession>A0A1V2H0P8</accession>
<dbReference type="EMBL" id="MLCO01000165">
    <property type="protein sequence ID" value="ONG51421.1"/>
    <property type="molecule type" value="Genomic_DNA"/>
</dbReference>
<keyword evidence="2" id="KW-1185">Reference proteome</keyword>
<organism evidence="1 2">
    <name type="scientific">Teichococcus deserti</name>
    <dbReference type="NCBI Taxonomy" id="1817963"/>
    <lineage>
        <taxon>Bacteria</taxon>
        <taxon>Pseudomonadati</taxon>
        <taxon>Pseudomonadota</taxon>
        <taxon>Alphaproteobacteria</taxon>
        <taxon>Acetobacterales</taxon>
        <taxon>Roseomonadaceae</taxon>
        <taxon>Roseomonas</taxon>
    </lineage>
</organism>